<evidence type="ECO:0000313" key="5">
    <source>
        <dbReference type="EMBL" id="MDC2741858.1"/>
    </source>
</evidence>
<reference evidence="4 6" key="1">
    <citation type="journal article" date="2019" name="Nat. Med.">
        <title>A library of human gut bacterial isolates paired with longitudinal multiomics data enables mechanistic microbiome research.</title>
        <authorList>
            <person name="Poyet M."/>
            <person name="Groussin M."/>
            <person name="Gibbons S.M."/>
            <person name="Avila-Pacheco J."/>
            <person name="Jiang X."/>
            <person name="Kearney S.M."/>
            <person name="Perrotta A.R."/>
            <person name="Berdy B."/>
            <person name="Zhao S."/>
            <person name="Lieberman T.D."/>
            <person name="Swanson P.K."/>
            <person name="Smith M."/>
            <person name="Roesemann S."/>
            <person name="Alexander J.E."/>
            <person name="Rich S.A."/>
            <person name="Livny J."/>
            <person name="Vlamakis H."/>
            <person name="Clish C."/>
            <person name="Bullock K."/>
            <person name="Deik A."/>
            <person name="Scott J."/>
            <person name="Pierce K.A."/>
            <person name="Xavier R.J."/>
            <person name="Alm E.J."/>
        </authorList>
    </citation>
    <scope>NUCLEOTIDE SEQUENCE [LARGE SCALE GENOMIC DNA]</scope>
    <source>
        <strain evidence="4 6">BIOML-A14</strain>
    </source>
</reference>
<dbReference type="Proteomes" id="UP000435985">
    <property type="component" value="Unassembled WGS sequence"/>
</dbReference>
<dbReference type="AlphaFoldDB" id="A0A139KT85"/>
<dbReference type="EMBL" id="JAQNZF010000006">
    <property type="protein sequence ID" value="MDC2741858.1"/>
    <property type="molecule type" value="Genomic_DNA"/>
</dbReference>
<sequence>MDLKGYHCLADLFGKLNSQEKLEDDFTTIPEGGKLKFFWEKCGHEKIDASSIIERTKQKIRRDVMRRRRNYFLVASASVAASILICISTIHFLTHSENTNLDFQAIAEQMDSQSVEEVTLITAKEQLNLDEDAFVTYSKEGKVTVNSKVIREKEEKKVKAEPEYNQLLVPAGKRVRVELSDGTRLVVNSQSKVIYPCRFNGDIRKIYAQGEVFLEVAHDKQHPFIVESEDFKLRVLGTKFNISNYKGRATNIVLVEGSVEVTDRNERKAQLVPSDLLNIANGAIAYQKQVDVAEYISWVDGVMLLNGNDLSHIIQKLSIYYGIPIQCDPMVGKEKVYGKLDLKDDIDEVIECIRQTIPIEVEKSDTSIYLSK</sequence>
<evidence type="ECO:0000259" key="2">
    <source>
        <dbReference type="Pfam" id="PF04773"/>
    </source>
</evidence>
<reference evidence="5" key="2">
    <citation type="submission" date="2022-10" db="EMBL/GenBank/DDBJ databases">
        <title>Human gut microbiome strain richness.</title>
        <authorList>
            <person name="Chen-Liaw A."/>
        </authorList>
    </citation>
    <scope>NUCLEOTIDE SEQUENCE</scope>
    <source>
        <strain evidence="5">BSD2780120875st1_E1_BSD2780120875_150330</strain>
    </source>
</reference>
<evidence type="ECO:0000313" key="6">
    <source>
        <dbReference type="Proteomes" id="UP000435985"/>
    </source>
</evidence>
<organism evidence="4 6">
    <name type="scientific">Bacteroides ovatus</name>
    <dbReference type="NCBI Taxonomy" id="28116"/>
    <lineage>
        <taxon>Bacteria</taxon>
        <taxon>Pseudomonadati</taxon>
        <taxon>Bacteroidota</taxon>
        <taxon>Bacteroidia</taxon>
        <taxon>Bacteroidales</taxon>
        <taxon>Bacteroidaceae</taxon>
        <taxon>Bacteroides</taxon>
    </lineage>
</organism>
<accession>A0A139KT85</accession>
<comment type="caution">
    <text evidence="4">The sequence shown here is derived from an EMBL/GenBank/DDBJ whole genome shotgun (WGS) entry which is preliminary data.</text>
</comment>
<dbReference type="Gene3D" id="2.60.120.1440">
    <property type="match status" value="1"/>
</dbReference>
<dbReference type="EMBL" id="VWFO01000036">
    <property type="protein sequence ID" value="KAA4661738.1"/>
    <property type="molecule type" value="Genomic_DNA"/>
</dbReference>
<keyword evidence="1" id="KW-1133">Transmembrane helix</keyword>
<dbReference type="InterPro" id="IPR006860">
    <property type="entry name" value="FecR"/>
</dbReference>
<dbReference type="Gene3D" id="3.55.50.30">
    <property type="match status" value="1"/>
</dbReference>
<name>A0A139KT85_BACOV</name>
<feature type="transmembrane region" description="Helical" evidence="1">
    <location>
        <begin position="71"/>
        <end position="93"/>
    </location>
</feature>
<evidence type="ECO:0000256" key="1">
    <source>
        <dbReference type="SAM" id="Phobius"/>
    </source>
</evidence>
<proteinExistence type="predicted"/>
<dbReference type="Pfam" id="PF04773">
    <property type="entry name" value="FecR"/>
    <property type="match status" value="1"/>
</dbReference>
<dbReference type="RefSeq" id="WP_004311176.1">
    <property type="nucleotide sequence ID" value="NZ_CAXTIO010000005.1"/>
</dbReference>
<gene>
    <name evidence="4" type="ORF">F3B98_21795</name>
    <name evidence="5" type="ORF">PO382_06440</name>
</gene>
<keyword evidence="1" id="KW-0472">Membrane</keyword>
<evidence type="ECO:0000313" key="4">
    <source>
        <dbReference type="EMBL" id="KAA4661738.1"/>
    </source>
</evidence>
<dbReference type="GO" id="GO:0016989">
    <property type="term" value="F:sigma factor antagonist activity"/>
    <property type="evidence" value="ECO:0007669"/>
    <property type="project" value="TreeGrafter"/>
</dbReference>
<dbReference type="PANTHER" id="PTHR30273:SF2">
    <property type="entry name" value="PROTEIN FECR"/>
    <property type="match status" value="1"/>
</dbReference>
<keyword evidence="1" id="KW-0812">Transmembrane</keyword>
<dbReference type="InterPro" id="IPR032508">
    <property type="entry name" value="FecR_C"/>
</dbReference>
<dbReference type="InterPro" id="IPR012373">
    <property type="entry name" value="Ferrdict_sens_TM"/>
</dbReference>
<dbReference type="Pfam" id="PF16344">
    <property type="entry name" value="FecR_C"/>
    <property type="match status" value="1"/>
</dbReference>
<feature type="domain" description="FecR protein" evidence="2">
    <location>
        <begin position="169"/>
        <end position="260"/>
    </location>
</feature>
<evidence type="ECO:0000259" key="3">
    <source>
        <dbReference type="Pfam" id="PF16344"/>
    </source>
</evidence>
<dbReference type="Proteomes" id="UP001219389">
    <property type="component" value="Unassembled WGS sequence"/>
</dbReference>
<dbReference type="STRING" id="28116.Bovatus_02948"/>
<feature type="domain" description="Protein FecR C-terminal" evidence="3">
    <location>
        <begin position="304"/>
        <end position="369"/>
    </location>
</feature>
<dbReference type="PANTHER" id="PTHR30273">
    <property type="entry name" value="PERIPLASMIC SIGNAL SENSOR AND SIGMA FACTOR ACTIVATOR FECR-RELATED"/>
    <property type="match status" value="1"/>
</dbReference>
<protein>
    <submittedName>
        <fullName evidence="4">DUF4974 domain-containing protein</fullName>
    </submittedName>
    <submittedName>
        <fullName evidence="5">FecR domain-containing protein</fullName>
    </submittedName>
</protein>